<name>A0A2M6Z2E6_9BACT</name>
<feature type="domain" description="Sodium/calcium exchanger membrane region" evidence="6">
    <location>
        <begin position="194"/>
        <end position="330"/>
    </location>
</feature>
<comment type="caution">
    <text evidence="7">The sequence shown here is derived from an EMBL/GenBank/DDBJ whole genome shotgun (WGS) entry which is preliminary data.</text>
</comment>
<evidence type="ECO:0000256" key="3">
    <source>
        <dbReference type="ARBA" id="ARBA00022989"/>
    </source>
</evidence>
<feature type="transmembrane region" description="Helical" evidence="5">
    <location>
        <begin position="257"/>
        <end position="276"/>
    </location>
</feature>
<evidence type="ECO:0000259" key="6">
    <source>
        <dbReference type="Pfam" id="PF01699"/>
    </source>
</evidence>
<feature type="transmembrane region" description="Helical" evidence="5">
    <location>
        <begin position="224"/>
        <end position="245"/>
    </location>
</feature>
<dbReference type="GO" id="GO:0008273">
    <property type="term" value="F:calcium, potassium:sodium antiporter activity"/>
    <property type="evidence" value="ECO:0007669"/>
    <property type="project" value="TreeGrafter"/>
</dbReference>
<dbReference type="Gene3D" id="1.20.1420.30">
    <property type="entry name" value="NCX, central ion-binding region"/>
    <property type="match status" value="2"/>
</dbReference>
<evidence type="ECO:0000256" key="4">
    <source>
        <dbReference type="ARBA" id="ARBA00023136"/>
    </source>
</evidence>
<reference evidence="8" key="1">
    <citation type="submission" date="2017-09" db="EMBL/GenBank/DDBJ databases">
        <title>Depth-based differentiation of microbial function through sediment-hosted aquifers and enrichment of novel symbionts in the deep terrestrial subsurface.</title>
        <authorList>
            <person name="Probst A.J."/>
            <person name="Ladd B."/>
            <person name="Jarett J.K."/>
            <person name="Geller-Mcgrath D.E."/>
            <person name="Sieber C.M.K."/>
            <person name="Emerson J.B."/>
            <person name="Anantharaman K."/>
            <person name="Thomas B.C."/>
            <person name="Malmstrom R."/>
            <person name="Stieglmeier M."/>
            <person name="Klingl A."/>
            <person name="Woyke T."/>
            <person name="Ryan C.M."/>
            <person name="Banfield J.F."/>
        </authorList>
    </citation>
    <scope>NUCLEOTIDE SEQUENCE [LARGE SCALE GENOMIC DNA]</scope>
</reference>
<proteinExistence type="predicted"/>
<evidence type="ECO:0000313" key="8">
    <source>
        <dbReference type="Proteomes" id="UP000228777"/>
    </source>
</evidence>
<dbReference type="PANTHER" id="PTHR10846">
    <property type="entry name" value="SODIUM/POTASSIUM/CALCIUM EXCHANGER"/>
    <property type="match status" value="1"/>
</dbReference>
<organism evidence="7 8">
    <name type="scientific">bacterium (Candidatus Gribaldobacteria) CG07_land_8_20_14_0_80_33_18</name>
    <dbReference type="NCBI Taxonomy" id="2014272"/>
    <lineage>
        <taxon>Bacteria</taxon>
        <taxon>Candidatus Gribaldobacteria</taxon>
    </lineage>
</organism>
<dbReference type="NCBIfam" id="TIGR00367">
    <property type="entry name" value="calcium/sodium antiporter"/>
    <property type="match status" value="1"/>
</dbReference>
<dbReference type="InterPro" id="IPR004837">
    <property type="entry name" value="NaCa_Exmemb"/>
</dbReference>
<protein>
    <submittedName>
        <fullName evidence="7">Conjugal transfer protein TraR</fullName>
    </submittedName>
</protein>
<keyword evidence="3 5" id="KW-1133">Transmembrane helix</keyword>
<feature type="transmembrane region" description="Helical" evidence="5">
    <location>
        <begin position="128"/>
        <end position="147"/>
    </location>
</feature>
<dbReference type="EMBL" id="PEWP01000042">
    <property type="protein sequence ID" value="PIU46598.1"/>
    <property type="molecule type" value="Genomic_DNA"/>
</dbReference>
<sequence>MLIFWILIFILSLALLVKSADWFVESSEKIGLALKISPFIIGVTIVSIGTSFPELASSIAAVLKGASEIVVANVIGSNIANILLIVGLSAVMARILLVKRSLIDLDAPLLAAATGLFIFIMLDRKIVFGEGILLLLAFLVYFLYTIFQRREEIITPELVEVLPGGAEIKVLPSRAERRRKEIKEKPSKLNFRIFLFLILGIIGLAIGANYTIESVLKISEFLKISTALIAITAIAVGTSLPELVVSVRAAIKKKYEIALGNIFGSNVFNILIVAGIPALIKPLAIDNLTFLVGLPFLVIATLLFVISGISRRIHIWEGAMYLLIYILFIVKLLNLF</sequence>
<evidence type="ECO:0000256" key="1">
    <source>
        <dbReference type="ARBA" id="ARBA00004141"/>
    </source>
</evidence>
<dbReference type="InterPro" id="IPR044880">
    <property type="entry name" value="NCX_ion-bd_dom_sf"/>
</dbReference>
<feature type="transmembrane region" description="Helical" evidence="5">
    <location>
        <begin position="79"/>
        <end position="98"/>
    </location>
</feature>
<accession>A0A2M6Z2E6</accession>
<feature type="transmembrane region" description="Helical" evidence="5">
    <location>
        <begin position="318"/>
        <end position="335"/>
    </location>
</feature>
<dbReference type="Pfam" id="PF01699">
    <property type="entry name" value="Na_Ca_ex"/>
    <property type="match status" value="2"/>
</dbReference>
<dbReference type="PANTHER" id="PTHR10846:SF8">
    <property type="entry name" value="INNER MEMBRANE PROTEIN YRBG"/>
    <property type="match status" value="1"/>
</dbReference>
<evidence type="ECO:0000256" key="2">
    <source>
        <dbReference type="ARBA" id="ARBA00022692"/>
    </source>
</evidence>
<dbReference type="InterPro" id="IPR004481">
    <property type="entry name" value="K/Na/Ca-exchanger"/>
</dbReference>
<feature type="transmembrane region" description="Helical" evidence="5">
    <location>
        <begin position="288"/>
        <end position="306"/>
    </location>
</feature>
<feature type="domain" description="Sodium/calcium exchanger membrane region" evidence="6">
    <location>
        <begin position="5"/>
        <end position="146"/>
    </location>
</feature>
<gene>
    <name evidence="7" type="ORF">COS93_02130</name>
</gene>
<dbReference type="GO" id="GO:0006874">
    <property type="term" value="P:intracellular calcium ion homeostasis"/>
    <property type="evidence" value="ECO:0007669"/>
    <property type="project" value="TreeGrafter"/>
</dbReference>
<evidence type="ECO:0000256" key="5">
    <source>
        <dbReference type="SAM" id="Phobius"/>
    </source>
</evidence>
<comment type="subcellular location">
    <subcellularLocation>
        <location evidence="1">Membrane</location>
        <topology evidence="1">Multi-pass membrane protein</topology>
    </subcellularLocation>
</comment>
<dbReference type="GO" id="GO:0005262">
    <property type="term" value="F:calcium channel activity"/>
    <property type="evidence" value="ECO:0007669"/>
    <property type="project" value="TreeGrafter"/>
</dbReference>
<evidence type="ECO:0000313" key="7">
    <source>
        <dbReference type="EMBL" id="PIU46598.1"/>
    </source>
</evidence>
<dbReference type="AlphaFoldDB" id="A0A2M6Z2E6"/>
<keyword evidence="4 5" id="KW-0472">Membrane</keyword>
<keyword evidence="2 5" id="KW-0812">Transmembrane</keyword>
<dbReference type="Proteomes" id="UP000228777">
    <property type="component" value="Unassembled WGS sequence"/>
</dbReference>
<feature type="transmembrane region" description="Helical" evidence="5">
    <location>
        <begin position="189"/>
        <end position="212"/>
    </location>
</feature>
<dbReference type="GO" id="GO:0005886">
    <property type="term" value="C:plasma membrane"/>
    <property type="evidence" value="ECO:0007669"/>
    <property type="project" value="TreeGrafter"/>
</dbReference>